<feature type="region of interest" description="Disordered" evidence="1">
    <location>
        <begin position="1"/>
        <end position="26"/>
    </location>
</feature>
<reference evidence="2" key="1">
    <citation type="submission" date="2021-03" db="EMBL/GenBank/DDBJ databases">
        <title>Acanthopleuribacteraceae sp. M133.</title>
        <authorList>
            <person name="Wang G."/>
        </authorList>
    </citation>
    <scope>NUCLEOTIDE SEQUENCE</scope>
    <source>
        <strain evidence="2">M133</strain>
    </source>
</reference>
<dbReference type="AlphaFoldDB" id="A0A8A4TDF5"/>
<evidence type="ECO:0000256" key="1">
    <source>
        <dbReference type="SAM" id="MobiDB-lite"/>
    </source>
</evidence>
<keyword evidence="3" id="KW-1185">Reference proteome</keyword>
<evidence type="ECO:0000313" key="3">
    <source>
        <dbReference type="Proteomes" id="UP000663929"/>
    </source>
</evidence>
<dbReference type="Proteomes" id="UP000663929">
    <property type="component" value="Chromosome"/>
</dbReference>
<protein>
    <submittedName>
        <fullName evidence="2">Uncharacterized protein</fullName>
    </submittedName>
</protein>
<evidence type="ECO:0000313" key="2">
    <source>
        <dbReference type="EMBL" id="QTD47956.1"/>
    </source>
</evidence>
<dbReference type="RefSeq" id="WP_237377620.1">
    <property type="nucleotide sequence ID" value="NZ_CP071793.1"/>
</dbReference>
<dbReference type="KEGG" id="scor:J3U87_20410"/>
<feature type="region of interest" description="Disordered" evidence="1">
    <location>
        <begin position="42"/>
        <end position="63"/>
    </location>
</feature>
<dbReference type="EMBL" id="CP071793">
    <property type="protein sequence ID" value="QTD47956.1"/>
    <property type="molecule type" value="Genomic_DNA"/>
</dbReference>
<organism evidence="2 3">
    <name type="scientific">Sulfidibacter corallicola</name>
    <dbReference type="NCBI Taxonomy" id="2818388"/>
    <lineage>
        <taxon>Bacteria</taxon>
        <taxon>Pseudomonadati</taxon>
        <taxon>Acidobacteriota</taxon>
        <taxon>Holophagae</taxon>
        <taxon>Acanthopleuribacterales</taxon>
        <taxon>Acanthopleuribacteraceae</taxon>
        <taxon>Sulfidibacter</taxon>
    </lineage>
</organism>
<sequence>MSTMLFLGEQNGRQVASNGEEPVETDLPTVEILQGLGAALKSCEHGPEGSGNTEHCGEMNPSD</sequence>
<proteinExistence type="predicted"/>
<gene>
    <name evidence="2" type="ORF">J3U87_20410</name>
</gene>
<name>A0A8A4TDF5_SULCO</name>
<accession>A0A8A4TDF5</accession>